<dbReference type="AlphaFoldDB" id="A0AA41X262"/>
<dbReference type="RefSeq" id="WP_254757299.1">
    <property type="nucleotide sequence ID" value="NZ_JANCLT010000001.1"/>
</dbReference>
<protein>
    <submittedName>
        <fullName evidence="2">Uncharacterized protein</fullName>
    </submittedName>
</protein>
<sequence>MDRAKPLEAILWSVAFPGFGQLLNRKIVKGILFMLAEFTVNVLGHFNTAIRLSFLGEIEQAIRVVNYQWLMFYPCVYMFSMYDAYRDAAQTKAPYAFFPFVFGAYFITVGLMYSSRLKLFGVLLGPVWLPMPSLLPGLLIGYLLRKLFLRITSA</sequence>
<feature type="transmembrane region" description="Helical" evidence="1">
    <location>
        <begin position="94"/>
        <end position="113"/>
    </location>
</feature>
<evidence type="ECO:0000256" key="1">
    <source>
        <dbReference type="SAM" id="Phobius"/>
    </source>
</evidence>
<keyword evidence="1" id="KW-1133">Transmembrane helix</keyword>
<dbReference type="Proteomes" id="UP001156102">
    <property type="component" value="Unassembled WGS sequence"/>
</dbReference>
<organism evidence="2 3">
    <name type="scientific">Ectobacillus ponti</name>
    <dbReference type="NCBI Taxonomy" id="2961894"/>
    <lineage>
        <taxon>Bacteria</taxon>
        <taxon>Bacillati</taxon>
        <taxon>Bacillota</taxon>
        <taxon>Bacilli</taxon>
        <taxon>Bacillales</taxon>
        <taxon>Bacillaceae</taxon>
        <taxon>Ectobacillus</taxon>
    </lineage>
</organism>
<proteinExistence type="predicted"/>
<feature type="transmembrane region" description="Helical" evidence="1">
    <location>
        <begin position="119"/>
        <end position="144"/>
    </location>
</feature>
<keyword evidence="1" id="KW-0812">Transmembrane</keyword>
<comment type="caution">
    <text evidence="2">The sequence shown here is derived from an EMBL/GenBank/DDBJ whole genome shotgun (WGS) entry which is preliminary data.</text>
</comment>
<reference evidence="2" key="1">
    <citation type="submission" date="2022-07" db="EMBL/GenBank/DDBJ databases">
        <authorList>
            <person name="Li W.-J."/>
            <person name="Deng Q.-Q."/>
        </authorList>
    </citation>
    <scope>NUCLEOTIDE SEQUENCE</scope>
    <source>
        <strain evidence="2">SYSU M60031</strain>
    </source>
</reference>
<gene>
    <name evidence="2" type="ORF">NK662_03250</name>
</gene>
<name>A0AA41X262_9BACI</name>
<evidence type="ECO:0000313" key="2">
    <source>
        <dbReference type="EMBL" id="MCP8967559.1"/>
    </source>
</evidence>
<keyword evidence="3" id="KW-1185">Reference proteome</keyword>
<keyword evidence="1" id="KW-0472">Membrane</keyword>
<accession>A0AA41X262</accession>
<dbReference type="EMBL" id="JANCLT010000001">
    <property type="protein sequence ID" value="MCP8967559.1"/>
    <property type="molecule type" value="Genomic_DNA"/>
</dbReference>
<evidence type="ECO:0000313" key="3">
    <source>
        <dbReference type="Proteomes" id="UP001156102"/>
    </source>
</evidence>